<reference evidence="1 2" key="1">
    <citation type="journal article" date="2017" name="ISME J.">
        <title>Energy and carbon metabolisms in a deep terrestrial subsurface fluid microbial community.</title>
        <authorList>
            <person name="Momper L."/>
            <person name="Jungbluth S.P."/>
            <person name="Lee M.D."/>
            <person name="Amend J.P."/>
        </authorList>
    </citation>
    <scope>NUCLEOTIDE SEQUENCE [LARGE SCALE GENOMIC DNA]</scope>
    <source>
        <strain evidence="1">SURF_26</strain>
    </source>
</reference>
<protein>
    <submittedName>
        <fullName evidence="1">SAM-dependent methyltransferase</fullName>
    </submittedName>
</protein>
<name>A0A3A4QT41_9BACT</name>
<evidence type="ECO:0000313" key="1">
    <source>
        <dbReference type="EMBL" id="RJP57165.1"/>
    </source>
</evidence>
<dbReference type="Proteomes" id="UP000266426">
    <property type="component" value="Unassembled WGS sequence"/>
</dbReference>
<keyword evidence="1" id="KW-0489">Methyltransferase</keyword>
<comment type="caution">
    <text evidence="1">The sequence shown here is derived from an EMBL/GenBank/DDBJ whole genome shotgun (WGS) entry which is preliminary data.</text>
</comment>
<keyword evidence="1" id="KW-0808">Transferase</keyword>
<accession>A0A3A4QT41</accession>
<sequence length="225" mass="25822">MFTLDTIVPWGRSFDEYVRMFRLTDSDLAKRILSCGDGPAGFNAVMRQNGRTVVSCDPIYVFSAVEIESQIEKTFPTVMDQLRKNKDDYVWDQFHCPEEVGHARMQAMKLFLSDFEHGKTEGRYVSDSLPELSFADDAFDIAVCSHLLFLYSAQLSLDFHVRSIREILRVARDVRIFPVLELGGKTSRHLNAVIASLKEEGYNIELKSVDYEFQKNGNQMMSVKR</sequence>
<proteinExistence type="predicted"/>
<dbReference type="GO" id="GO:0032259">
    <property type="term" value="P:methylation"/>
    <property type="evidence" value="ECO:0007669"/>
    <property type="project" value="UniProtKB-KW"/>
</dbReference>
<dbReference type="GO" id="GO:0008168">
    <property type="term" value="F:methyltransferase activity"/>
    <property type="evidence" value="ECO:0007669"/>
    <property type="project" value="UniProtKB-KW"/>
</dbReference>
<dbReference type="AlphaFoldDB" id="A0A3A4QT41"/>
<dbReference type="EMBL" id="QZJZ01000085">
    <property type="protein sequence ID" value="RJP57165.1"/>
    <property type="molecule type" value="Genomic_DNA"/>
</dbReference>
<gene>
    <name evidence="1" type="ORF">C4541_10745</name>
</gene>
<evidence type="ECO:0000313" key="2">
    <source>
        <dbReference type="Proteomes" id="UP000266426"/>
    </source>
</evidence>
<organism evidence="1 2">
    <name type="scientific">Candidatus Auribacter fodinae</name>
    <dbReference type="NCBI Taxonomy" id="2093366"/>
    <lineage>
        <taxon>Bacteria</taxon>
        <taxon>Pseudomonadati</taxon>
        <taxon>Candidatus Auribacterota</taxon>
        <taxon>Candidatus Auribacteria</taxon>
        <taxon>Candidatus Auribacterales</taxon>
        <taxon>Candidatus Auribacteraceae</taxon>
        <taxon>Candidatus Auribacter</taxon>
    </lineage>
</organism>